<reference evidence="1 2" key="1">
    <citation type="submission" date="2018-05" db="EMBL/GenBank/DDBJ databases">
        <title>Genomic Encyclopedia of Type Strains, Phase I: the one thousand microbial genomes (KMG-I) project.</title>
        <authorList>
            <person name="Kyrpides N."/>
        </authorList>
    </citation>
    <scope>NUCLEOTIDE SEQUENCE [LARGE SCALE GENOMIC DNA]</scope>
    <source>
        <strain evidence="1 2">DSM 15611</strain>
    </source>
</reference>
<proteinExistence type="predicted"/>
<comment type="caution">
    <text evidence="1">The sequence shown here is derived from an EMBL/GenBank/DDBJ whole genome shotgun (WGS) entry which is preliminary data.</text>
</comment>
<evidence type="ECO:0000313" key="2">
    <source>
        <dbReference type="Proteomes" id="UP000248314"/>
    </source>
</evidence>
<evidence type="ECO:0000313" key="1">
    <source>
        <dbReference type="EMBL" id="PXX24197.1"/>
    </source>
</evidence>
<dbReference type="Proteomes" id="UP000248314">
    <property type="component" value="Unassembled WGS sequence"/>
</dbReference>
<accession>A0A318I9M3</accession>
<organism evidence="1 2">
    <name type="scientific">Hoylesella shahii DSM 15611 = JCM 12083</name>
    <dbReference type="NCBI Taxonomy" id="1122991"/>
    <lineage>
        <taxon>Bacteria</taxon>
        <taxon>Pseudomonadati</taxon>
        <taxon>Bacteroidota</taxon>
        <taxon>Bacteroidia</taxon>
        <taxon>Bacteroidales</taxon>
        <taxon>Prevotellaceae</taxon>
        <taxon>Hoylesella</taxon>
    </lineage>
</organism>
<gene>
    <name evidence="1" type="ORF">EJ73_00439</name>
</gene>
<dbReference type="AlphaFoldDB" id="A0A318I9M3"/>
<keyword evidence="2" id="KW-1185">Reference proteome</keyword>
<protein>
    <submittedName>
        <fullName evidence="1">Uncharacterized protein</fullName>
    </submittedName>
</protein>
<name>A0A318I9M3_9BACT</name>
<dbReference type="EMBL" id="QJJX01000003">
    <property type="protein sequence ID" value="PXX24197.1"/>
    <property type="molecule type" value="Genomic_DNA"/>
</dbReference>
<sequence>MQAHVKGEPECKIFYTHFNTNSSLFTHQLQTRCQIFNSREGFSPIK</sequence>